<evidence type="ECO:0000313" key="2">
    <source>
        <dbReference type="Proteomes" id="UP001268542"/>
    </source>
</evidence>
<accession>A0ABU3PS63</accession>
<comment type="caution">
    <text evidence="1">The sequence shown here is derived from an EMBL/GenBank/DDBJ whole genome shotgun (WGS) entry which is preliminary data.</text>
</comment>
<dbReference type="EMBL" id="JAVYII010000001">
    <property type="protein sequence ID" value="MDT9592067.1"/>
    <property type="molecule type" value="Genomic_DNA"/>
</dbReference>
<reference evidence="1 2" key="1">
    <citation type="submission" date="2023-08" db="EMBL/GenBank/DDBJ databases">
        <title>Nocardioides seae sp. nov., a bacterium isolated from a soil.</title>
        <authorList>
            <person name="Wang X."/>
        </authorList>
    </citation>
    <scope>NUCLEOTIDE SEQUENCE [LARGE SCALE GENOMIC DNA]</scope>
    <source>
        <strain evidence="1 2">YZH12</strain>
    </source>
</reference>
<organism evidence="1 2">
    <name type="scientific">Nocardioides imazamoxiresistens</name>
    <dbReference type="NCBI Taxonomy" id="3231893"/>
    <lineage>
        <taxon>Bacteria</taxon>
        <taxon>Bacillati</taxon>
        <taxon>Actinomycetota</taxon>
        <taxon>Actinomycetes</taxon>
        <taxon>Propionibacteriales</taxon>
        <taxon>Nocardioidaceae</taxon>
        <taxon>Nocardioides</taxon>
    </lineage>
</organism>
<gene>
    <name evidence="1" type="ORF">RDV89_03260</name>
</gene>
<dbReference type="RefSeq" id="WP_315731255.1">
    <property type="nucleotide sequence ID" value="NZ_JAVYII010000001.1"/>
</dbReference>
<sequence>MTSPDPSSDPLHGLRTVVGAPDLADDALTLDPRVGAVAVADTDLPAVPEGSALPLTIVATGGAAQLDGPLRLAARRGLRVVGVRTSLRDLSDPAGNVRRVVAAVDALREAGLATPDDLLVTVVLPDDLPEHGRDAVLDELSYAELVAGVPAPTGRGTDPASWARTVDAALDREVPVESVLAPATGTPGGGADPAGVLAAVRACLDGDAAAAAQLLGVDEAAALGAYDADTLARTRRWCRRVDVAAG</sequence>
<protein>
    <submittedName>
        <fullName evidence="1">Uncharacterized protein</fullName>
    </submittedName>
</protein>
<dbReference type="Proteomes" id="UP001268542">
    <property type="component" value="Unassembled WGS sequence"/>
</dbReference>
<proteinExistence type="predicted"/>
<evidence type="ECO:0000313" key="1">
    <source>
        <dbReference type="EMBL" id="MDT9592067.1"/>
    </source>
</evidence>
<name>A0ABU3PS63_9ACTN</name>
<keyword evidence="2" id="KW-1185">Reference proteome</keyword>